<protein>
    <submittedName>
        <fullName evidence="12">Cobalt-zinc-cadmium efflux system protein</fullName>
    </submittedName>
</protein>
<dbReference type="PANTHER" id="PTHR11562:SF17">
    <property type="entry name" value="RE54080P-RELATED"/>
    <property type="match status" value="1"/>
</dbReference>
<keyword evidence="5" id="KW-0862">Zinc</keyword>
<keyword evidence="4 9" id="KW-0812">Transmembrane</keyword>
<dbReference type="SUPFAM" id="SSF161111">
    <property type="entry name" value="Cation efflux protein transmembrane domain-like"/>
    <property type="match status" value="1"/>
</dbReference>
<evidence type="ECO:0000256" key="2">
    <source>
        <dbReference type="ARBA" id="ARBA00008873"/>
    </source>
</evidence>
<evidence type="ECO:0000256" key="9">
    <source>
        <dbReference type="SAM" id="Phobius"/>
    </source>
</evidence>
<feature type="domain" description="Cation efflux protein cytoplasmic" evidence="11">
    <location>
        <begin position="208"/>
        <end position="270"/>
    </location>
</feature>
<feature type="transmembrane region" description="Helical" evidence="9">
    <location>
        <begin position="146"/>
        <end position="167"/>
    </location>
</feature>
<comment type="similarity">
    <text evidence="2">Belongs to the cation diffusion facilitator (CDF) transporter (TC 2.A.4) family. SLC30A subfamily.</text>
</comment>
<dbReference type="InterPro" id="IPR027469">
    <property type="entry name" value="Cation_efflux_TMD_sf"/>
</dbReference>
<proteinExistence type="inferred from homology"/>
<evidence type="ECO:0000313" key="12">
    <source>
        <dbReference type="EMBL" id="SOC79355.1"/>
    </source>
</evidence>
<evidence type="ECO:0000256" key="7">
    <source>
        <dbReference type="ARBA" id="ARBA00023065"/>
    </source>
</evidence>
<dbReference type="Gene3D" id="1.20.1510.10">
    <property type="entry name" value="Cation efflux protein transmembrane domain"/>
    <property type="match status" value="1"/>
</dbReference>
<reference evidence="13" key="1">
    <citation type="submission" date="2017-09" db="EMBL/GenBank/DDBJ databases">
        <authorList>
            <person name="Varghese N."/>
            <person name="Submissions S."/>
        </authorList>
    </citation>
    <scope>NUCLEOTIDE SEQUENCE [LARGE SCALE GENOMIC DNA]</scope>
    <source>
        <strain evidence="13">CGMCC 1.12641</strain>
    </source>
</reference>
<evidence type="ECO:0000259" key="11">
    <source>
        <dbReference type="Pfam" id="PF16916"/>
    </source>
</evidence>
<keyword evidence="13" id="KW-1185">Reference proteome</keyword>
<dbReference type="InterPro" id="IPR058533">
    <property type="entry name" value="Cation_efflux_TM"/>
</dbReference>
<dbReference type="EMBL" id="OCMF01000001">
    <property type="protein sequence ID" value="SOC79355.1"/>
    <property type="molecule type" value="Genomic_DNA"/>
</dbReference>
<keyword evidence="5" id="KW-0864">Zinc transport</keyword>
<evidence type="ECO:0000256" key="5">
    <source>
        <dbReference type="ARBA" id="ARBA00022906"/>
    </source>
</evidence>
<evidence type="ECO:0000259" key="10">
    <source>
        <dbReference type="Pfam" id="PF01545"/>
    </source>
</evidence>
<keyword evidence="6 9" id="KW-1133">Transmembrane helix</keyword>
<gene>
    <name evidence="12" type="ORF">SAMN06296241_0877</name>
</gene>
<dbReference type="Pfam" id="PF16916">
    <property type="entry name" value="ZT_dimer"/>
    <property type="match status" value="1"/>
</dbReference>
<feature type="transmembrane region" description="Helical" evidence="9">
    <location>
        <begin position="117"/>
        <end position="134"/>
    </location>
</feature>
<dbReference type="InterPro" id="IPR002524">
    <property type="entry name" value="Cation_efflux"/>
</dbReference>
<dbReference type="GO" id="GO:0005385">
    <property type="term" value="F:zinc ion transmembrane transporter activity"/>
    <property type="evidence" value="ECO:0007669"/>
    <property type="project" value="TreeGrafter"/>
</dbReference>
<feature type="transmembrane region" description="Helical" evidence="9">
    <location>
        <begin position="173"/>
        <end position="192"/>
    </location>
</feature>
<dbReference type="InterPro" id="IPR027470">
    <property type="entry name" value="Cation_efflux_CTD"/>
</dbReference>
<dbReference type="RefSeq" id="WP_097055092.1">
    <property type="nucleotide sequence ID" value="NZ_OCMF01000001.1"/>
</dbReference>
<dbReference type="GO" id="GO:0005886">
    <property type="term" value="C:plasma membrane"/>
    <property type="evidence" value="ECO:0007669"/>
    <property type="project" value="TreeGrafter"/>
</dbReference>
<accession>A0A285X215</accession>
<feature type="domain" description="Cation efflux protein transmembrane" evidence="10">
    <location>
        <begin position="14"/>
        <end position="204"/>
    </location>
</feature>
<evidence type="ECO:0000256" key="1">
    <source>
        <dbReference type="ARBA" id="ARBA00004141"/>
    </source>
</evidence>
<dbReference type="AlphaFoldDB" id="A0A285X215"/>
<keyword evidence="7" id="KW-0406">Ion transport</keyword>
<keyword evidence="8 9" id="KW-0472">Membrane</keyword>
<feature type="transmembrane region" description="Helical" evidence="9">
    <location>
        <begin position="80"/>
        <end position="101"/>
    </location>
</feature>
<name>A0A285X215_9FLAO</name>
<dbReference type="Pfam" id="PF01545">
    <property type="entry name" value="Cation_efflux"/>
    <property type="match status" value="1"/>
</dbReference>
<evidence type="ECO:0000256" key="8">
    <source>
        <dbReference type="ARBA" id="ARBA00023136"/>
    </source>
</evidence>
<dbReference type="PANTHER" id="PTHR11562">
    <property type="entry name" value="CATION EFFLUX PROTEIN/ ZINC TRANSPORTER"/>
    <property type="match status" value="1"/>
</dbReference>
<evidence type="ECO:0000256" key="6">
    <source>
        <dbReference type="ARBA" id="ARBA00022989"/>
    </source>
</evidence>
<comment type="subcellular location">
    <subcellularLocation>
        <location evidence="1">Membrane</location>
        <topology evidence="1">Multi-pass membrane protein</topology>
    </subcellularLocation>
</comment>
<evidence type="ECO:0000256" key="4">
    <source>
        <dbReference type="ARBA" id="ARBA00022692"/>
    </source>
</evidence>
<evidence type="ECO:0000313" key="13">
    <source>
        <dbReference type="Proteomes" id="UP000219193"/>
    </source>
</evidence>
<evidence type="ECO:0000256" key="3">
    <source>
        <dbReference type="ARBA" id="ARBA00022448"/>
    </source>
</evidence>
<feature type="transmembrane region" description="Helical" evidence="9">
    <location>
        <begin position="16"/>
        <end position="34"/>
    </location>
</feature>
<dbReference type="InterPro" id="IPR050681">
    <property type="entry name" value="CDF/SLC30A"/>
</dbReference>
<organism evidence="12 13">
    <name type="scientific">Salinimicrobium sediminis</name>
    <dbReference type="NCBI Taxonomy" id="1343891"/>
    <lineage>
        <taxon>Bacteria</taxon>
        <taxon>Pseudomonadati</taxon>
        <taxon>Bacteroidota</taxon>
        <taxon>Flavobacteriia</taxon>
        <taxon>Flavobacteriales</taxon>
        <taxon>Flavobacteriaceae</taxon>
        <taxon>Salinimicrobium</taxon>
    </lineage>
</organism>
<dbReference type="OrthoDB" id="9809646at2"/>
<keyword evidence="3" id="KW-0813">Transport</keyword>
<dbReference type="Proteomes" id="UP000219193">
    <property type="component" value="Unassembled WGS sequence"/>
</dbReference>
<sequence>MGHDHSHESSGKNLKLAFFINVGFTIIEIIGGFLTNSVAIISDALHDLGDSLSLGLAWYIEGKANKKGATDEFSFGYARFRLLGALINSVVLVAGSIYIIYEAISRLQNPEAVDSKYMIGFAILGVLANGYAAWKVSGGKSLNDKVVSWHLLEDVLGWVAVLIVAIILQFKDWYILDPILSLGITLYILWGVGRRLKDTLHLLLQGVPEGLDMQEVKKQLQQVDHVNSIHHMHVWSLDGEHHVLTAHLVLEKISHFDQIDDVRQKAIESVEEWDFSHHTFQLELDKEKCPMLKSH</sequence>
<dbReference type="NCBIfam" id="TIGR01297">
    <property type="entry name" value="CDF"/>
    <property type="match status" value="1"/>
</dbReference>